<dbReference type="Pfam" id="PF21262">
    <property type="entry name" value="RRP40_S1"/>
    <property type="match status" value="1"/>
</dbReference>
<dbReference type="InterPro" id="IPR037319">
    <property type="entry name" value="Rrp40_S1"/>
</dbReference>
<dbReference type="GO" id="GO:0071051">
    <property type="term" value="P:poly(A)-dependent snoRNA 3'-end processing"/>
    <property type="evidence" value="ECO:0007669"/>
    <property type="project" value="TreeGrafter"/>
</dbReference>
<keyword evidence="6" id="KW-0694">RNA-binding</keyword>
<dbReference type="Proteomes" id="UP000799438">
    <property type="component" value="Unassembled WGS sequence"/>
</dbReference>
<accession>A0A6A6BL99</accession>
<comment type="similarity">
    <text evidence="2">Belongs to the RRP40 family.</text>
</comment>
<comment type="subcellular location">
    <subcellularLocation>
        <location evidence="1">Nucleus</location>
        <location evidence="1">Nucleolus</location>
    </subcellularLocation>
</comment>
<evidence type="ECO:0000256" key="4">
    <source>
        <dbReference type="ARBA" id="ARBA00022552"/>
    </source>
</evidence>
<keyword evidence="11" id="KW-1185">Reference proteome</keyword>
<dbReference type="Gene3D" id="2.40.50.100">
    <property type="match status" value="1"/>
</dbReference>
<evidence type="ECO:0000256" key="3">
    <source>
        <dbReference type="ARBA" id="ARBA00022490"/>
    </source>
</evidence>
<organism evidence="10 11">
    <name type="scientific">Aplosporella prunicola CBS 121167</name>
    <dbReference type="NCBI Taxonomy" id="1176127"/>
    <lineage>
        <taxon>Eukaryota</taxon>
        <taxon>Fungi</taxon>
        <taxon>Dikarya</taxon>
        <taxon>Ascomycota</taxon>
        <taxon>Pezizomycotina</taxon>
        <taxon>Dothideomycetes</taxon>
        <taxon>Dothideomycetes incertae sedis</taxon>
        <taxon>Botryosphaeriales</taxon>
        <taxon>Aplosporellaceae</taxon>
        <taxon>Aplosporella</taxon>
    </lineage>
</organism>
<reference evidence="10" key="1">
    <citation type="journal article" date="2020" name="Stud. Mycol.">
        <title>101 Dothideomycetes genomes: a test case for predicting lifestyles and emergence of pathogens.</title>
        <authorList>
            <person name="Haridas S."/>
            <person name="Albert R."/>
            <person name="Binder M."/>
            <person name="Bloem J."/>
            <person name="Labutti K."/>
            <person name="Salamov A."/>
            <person name="Andreopoulos B."/>
            <person name="Baker S."/>
            <person name="Barry K."/>
            <person name="Bills G."/>
            <person name="Bluhm B."/>
            <person name="Cannon C."/>
            <person name="Castanera R."/>
            <person name="Culley D."/>
            <person name="Daum C."/>
            <person name="Ezra D."/>
            <person name="Gonzalez J."/>
            <person name="Henrissat B."/>
            <person name="Kuo A."/>
            <person name="Liang C."/>
            <person name="Lipzen A."/>
            <person name="Lutzoni F."/>
            <person name="Magnuson J."/>
            <person name="Mondo S."/>
            <person name="Nolan M."/>
            <person name="Ohm R."/>
            <person name="Pangilinan J."/>
            <person name="Park H.-J."/>
            <person name="Ramirez L."/>
            <person name="Alfaro M."/>
            <person name="Sun H."/>
            <person name="Tritt A."/>
            <person name="Yoshinaga Y."/>
            <person name="Zwiers L.-H."/>
            <person name="Turgeon B."/>
            <person name="Goodwin S."/>
            <person name="Spatafora J."/>
            <person name="Crous P."/>
            <person name="Grigoriev I."/>
        </authorList>
    </citation>
    <scope>NUCLEOTIDE SEQUENCE</scope>
    <source>
        <strain evidence="10">CBS 121167</strain>
    </source>
</reference>
<dbReference type="PANTHER" id="PTHR21321">
    <property type="entry name" value="PNAS-3 RELATED"/>
    <property type="match status" value="1"/>
</dbReference>
<evidence type="ECO:0000313" key="10">
    <source>
        <dbReference type="EMBL" id="KAF2144163.1"/>
    </source>
</evidence>
<dbReference type="InterPro" id="IPR036612">
    <property type="entry name" value="KH_dom_type_1_sf"/>
</dbReference>
<dbReference type="GO" id="GO:0071038">
    <property type="term" value="P:TRAMP-dependent tRNA surveillance pathway"/>
    <property type="evidence" value="ECO:0007669"/>
    <property type="project" value="TreeGrafter"/>
</dbReference>
<evidence type="ECO:0000313" key="11">
    <source>
        <dbReference type="Proteomes" id="UP000799438"/>
    </source>
</evidence>
<dbReference type="GO" id="GO:0071034">
    <property type="term" value="P:CUT catabolic process"/>
    <property type="evidence" value="ECO:0007669"/>
    <property type="project" value="TreeGrafter"/>
</dbReference>
<dbReference type="PANTHER" id="PTHR21321:SF1">
    <property type="entry name" value="EXOSOME COMPLEX COMPONENT RRP40"/>
    <property type="match status" value="1"/>
</dbReference>
<dbReference type="OrthoDB" id="340500at2759"/>
<name>A0A6A6BL99_9PEZI</name>
<evidence type="ECO:0000259" key="9">
    <source>
        <dbReference type="Pfam" id="PF18311"/>
    </source>
</evidence>
<dbReference type="AlphaFoldDB" id="A0A6A6BL99"/>
<keyword evidence="4" id="KW-0698">rRNA processing</keyword>
<dbReference type="EMBL" id="ML995480">
    <property type="protein sequence ID" value="KAF2144163.1"/>
    <property type="molecule type" value="Genomic_DNA"/>
</dbReference>
<dbReference type="GeneID" id="54294136"/>
<evidence type="ECO:0000256" key="1">
    <source>
        <dbReference type="ARBA" id="ARBA00004604"/>
    </source>
</evidence>
<gene>
    <name evidence="10" type="ORF">K452DRAFT_223721</name>
</gene>
<dbReference type="RefSeq" id="XP_033399875.1">
    <property type="nucleotide sequence ID" value="XM_033536640.1"/>
</dbReference>
<keyword evidence="5" id="KW-0271">Exosome</keyword>
<dbReference type="GO" id="GO:0005730">
    <property type="term" value="C:nucleolus"/>
    <property type="evidence" value="ECO:0007669"/>
    <property type="project" value="UniProtKB-SubCell"/>
</dbReference>
<evidence type="ECO:0000256" key="2">
    <source>
        <dbReference type="ARBA" id="ARBA00007841"/>
    </source>
</evidence>
<evidence type="ECO:0000256" key="7">
    <source>
        <dbReference type="ARBA" id="ARBA00030615"/>
    </source>
</evidence>
<dbReference type="SUPFAM" id="SSF54791">
    <property type="entry name" value="Eukaryotic type KH-domain (KH-domain type I)"/>
    <property type="match status" value="1"/>
</dbReference>
<dbReference type="InterPro" id="IPR026699">
    <property type="entry name" value="Exosome_RNA_bind1/RRP40/RRP4"/>
</dbReference>
<dbReference type="Pfam" id="PF18311">
    <property type="entry name" value="Rrp40_N"/>
    <property type="match status" value="1"/>
</dbReference>
<dbReference type="GO" id="GO:0003723">
    <property type="term" value="F:RNA binding"/>
    <property type="evidence" value="ECO:0007669"/>
    <property type="project" value="UniProtKB-KW"/>
</dbReference>
<dbReference type="InterPro" id="IPR012340">
    <property type="entry name" value="NA-bd_OB-fold"/>
</dbReference>
<protein>
    <recommendedName>
        <fullName evidence="7">Ribosomal RNA-processing protein 40</fullName>
    </recommendedName>
</protein>
<dbReference type="InterPro" id="IPR004088">
    <property type="entry name" value="KH_dom_type_1"/>
</dbReference>
<sequence length="261" mass="27694">MAAQVLLPGDDVPAELLPVSHNPNKPLTLGPGLRHIPPATITTTTPGALQTDRRKNAVWIDTNGGRYIPAVNDLVVVAVHHSAPDYYHCAITPYTPLATLPHLAFEGATKKTRPILAPGALVYARIAHASRHLDPELECVAASTGRADGLGPLKGGTVFDVSAGMARRLLMPAGKKPAKGTEKEKYAQGEEGGAARLVVLEALSEKLRFEVAVGRNGRVWVDCVDGVRATLAVGQALQRTDREALGVEEQRALVAKLLKAL</sequence>
<dbReference type="GO" id="GO:0000177">
    <property type="term" value="C:cytoplasmic exosome (RNase complex)"/>
    <property type="evidence" value="ECO:0007669"/>
    <property type="project" value="TreeGrafter"/>
</dbReference>
<keyword evidence="3" id="KW-0963">Cytoplasm</keyword>
<dbReference type="GO" id="GO:0000467">
    <property type="term" value="P:exonucleolytic trimming to generate mature 3'-end of 5.8S rRNA from tricistronic rRNA transcript (SSU-rRNA, 5.8S rRNA, LSU-rRNA)"/>
    <property type="evidence" value="ECO:0007669"/>
    <property type="project" value="TreeGrafter"/>
</dbReference>
<dbReference type="Gene3D" id="2.40.50.140">
    <property type="entry name" value="Nucleic acid-binding proteins"/>
    <property type="match status" value="1"/>
</dbReference>
<dbReference type="GO" id="GO:0000176">
    <property type="term" value="C:nuclear exosome (RNase complex)"/>
    <property type="evidence" value="ECO:0007669"/>
    <property type="project" value="TreeGrafter"/>
</dbReference>
<dbReference type="InterPro" id="IPR041054">
    <property type="entry name" value="Rrp40_N_euk"/>
</dbReference>
<dbReference type="FunFam" id="2.40.50.100:FF:000073">
    <property type="entry name" value="Putative Exosome complex component RRP40"/>
    <property type="match status" value="1"/>
</dbReference>
<evidence type="ECO:0000256" key="6">
    <source>
        <dbReference type="ARBA" id="ARBA00022884"/>
    </source>
</evidence>
<dbReference type="Pfam" id="PF15985">
    <property type="entry name" value="KH_6"/>
    <property type="match status" value="1"/>
</dbReference>
<dbReference type="CDD" id="cd05790">
    <property type="entry name" value="S1_Rrp40"/>
    <property type="match status" value="1"/>
</dbReference>
<dbReference type="Gene3D" id="3.30.1370.10">
    <property type="entry name" value="K Homology domain, type 1"/>
    <property type="match status" value="1"/>
</dbReference>
<dbReference type="FunFam" id="2.40.50.140:FF:000127">
    <property type="entry name" value="Exosome complex component RRP40"/>
    <property type="match status" value="1"/>
</dbReference>
<dbReference type="SUPFAM" id="SSF50249">
    <property type="entry name" value="Nucleic acid-binding proteins"/>
    <property type="match status" value="1"/>
</dbReference>
<feature type="domain" description="Exosome complex exonuclease Rrp40 N-terminal" evidence="9">
    <location>
        <begin position="27"/>
        <end position="66"/>
    </location>
</feature>
<evidence type="ECO:0000256" key="5">
    <source>
        <dbReference type="ARBA" id="ARBA00022835"/>
    </source>
</evidence>
<dbReference type="GO" id="GO:0034475">
    <property type="term" value="P:U4 snRNA 3'-end processing"/>
    <property type="evidence" value="ECO:0007669"/>
    <property type="project" value="TreeGrafter"/>
</dbReference>
<dbReference type="GO" id="GO:0071035">
    <property type="term" value="P:nuclear polyadenylation-dependent rRNA catabolic process"/>
    <property type="evidence" value="ECO:0007669"/>
    <property type="project" value="TreeGrafter"/>
</dbReference>
<feature type="domain" description="K Homology" evidence="8">
    <location>
        <begin position="198"/>
        <end position="223"/>
    </location>
</feature>
<proteinExistence type="inferred from homology"/>
<evidence type="ECO:0000259" key="8">
    <source>
        <dbReference type="Pfam" id="PF15985"/>
    </source>
</evidence>